<protein>
    <submittedName>
        <fullName evidence="4">Periplasmic chaperone for outer membrane proteins Skp</fullName>
    </submittedName>
</protein>
<gene>
    <name evidence="4" type="ORF">C8C76_101152</name>
</gene>
<accession>A0A2T5RT43</accession>
<dbReference type="GO" id="GO:0051082">
    <property type="term" value="F:unfolded protein binding"/>
    <property type="evidence" value="ECO:0007669"/>
    <property type="project" value="InterPro"/>
</dbReference>
<dbReference type="EMBL" id="QAXS01000001">
    <property type="protein sequence ID" value="PTW03511.1"/>
    <property type="molecule type" value="Genomic_DNA"/>
</dbReference>
<keyword evidence="2" id="KW-0732">Signal</keyword>
<evidence type="ECO:0000256" key="1">
    <source>
        <dbReference type="ARBA" id="ARBA00009091"/>
    </source>
</evidence>
<dbReference type="Gene3D" id="3.30.910.20">
    <property type="entry name" value="Skp domain"/>
    <property type="match status" value="1"/>
</dbReference>
<dbReference type="InterPro" id="IPR005632">
    <property type="entry name" value="Chaperone_Skp"/>
</dbReference>
<dbReference type="RefSeq" id="WP_108137695.1">
    <property type="nucleotide sequence ID" value="NZ_QAXS01000001.1"/>
</dbReference>
<evidence type="ECO:0000313" key="5">
    <source>
        <dbReference type="Proteomes" id="UP000244089"/>
    </source>
</evidence>
<comment type="similarity">
    <text evidence="1">Belongs to the Skp family.</text>
</comment>
<name>A0A2T5RT43_9FIRM</name>
<comment type="caution">
    <text evidence="4">The sequence shown here is derived from an EMBL/GenBank/DDBJ whole genome shotgun (WGS) entry which is preliminary data.</text>
</comment>
<evidence type="ECO:0000256" key="2">
    <source>
        <dbReference type="ARBA" id="ARBA00022729"/>
    </source>
</evidence>
<sequence length="150" mass="16912">MNLSERKFQLAVVLLLAAILAAVLLLGILTEDQAVDKVAYVNLQRVFEEHPARTAAEETLNQKAAEYQQQLENKAEDLSGTEQKELLAKYQKQLQNLEAELLNSVTAEVEELIKITAEEKKVKFVLESEQVLAGGYNLTDDVLKKINEEW</sequence>
<dbReference type="PANTHER" id="PTHR35089">
    <property type="entry name" value="CHAPERONE PROTEIN SKP"/>
    <property type="match status" value="1"/>
</dbReference>
<dbReference type="SUPFAM" id="SSF111384">
    <property type="entry name" value="OmpH-like"/>
    <property type="match status" value="1"/>
</dbReference>
<dbReference type="Pfam" id="PF03938">
    <property type="entry name" value="OmpH"/>
    <property type="match status" value="2"/>
</dbReference>
<dbReference type="GO" id="GO:0050821">
    <property type="term" value="P:protein stabilization"/>
    <property type="evidence" value="ECO:0007669"/>
    <property type="project" value="TreeGrafter"/>
</dbReference>
<dbReference type="PANTHER" id="PTHR35089:SF1">
    <property type="entry name" value="CHAPERONE PROTEIN SKP"/>
    <property type="match status" value="1"/>
</dbReference>
<dbReference type="AlphaFoldDB" id="A0A2T5RT43"/>
<evidence type="ECO:0000313" key="4">
    <source>
        <dbReference type="EMBL" id="PTW03511.1"/>
    </source>
</evidence>
<dbReference type="SMART" id="SM00935">
    <property type="entry name" value="OmpH"/>
    <property type="match status" value="1"/>
</dbReference>
<dbReference type="GO" id="GO:0005829">
    <property type="term" value="C:cytosol"/>
    <property type="evidence" value="ECO:0007669"/>
    <property type="project" value="TreeGrafter"/>
</dbReference>
<dbReference type="Proteomes" id="UP000244089">
    <property type="component" value="Unassembled WGS sequence"/>
</dbReference>
<dbReference type="InterPro" id="IPR024930">
    <property type="entry name" value="Skp_dom_sf"/>
</dbReference>
<organism evidence="4 5">
    <name type="scientific">Halanaerobium saccharolyticum</name>
    <dbReference type="NCBI Taxonomy" id="43595"/>
    <lineage>
        <taxon>Bacteria</taxon>
        <taxon>Bacillati</taxon>
        <taxon>Bacillota</taxon>
        <taxon>Clostridia</taxon>
        <taxon>Halanaerobiales</taxon>
        <taxon>Halanaerobiaceae</taxon>
        <taxon>Halanaerobium</taxon>
    </lineage>
</organism>
<keyword evidence="3" id="KW-0175">Coiled coil</keyword>
<proteinExistence type="inferred from homology"/>
<feature type="coiled-coil region" evidence="3">
    <location>
        <begin position="53"/>
        <end position="107"/>
    </location>
</feature>
<evidence type="ECO:0000256" key="3">
    <source>
        <dbReference type="SAM" id="Coils"/>
    </source>
</evidence>
<dbReference type="OrthoDB" id="2111835at2"/>
<reference evidence="4 5" key="1">
    <citation type="submission" date="2018-04" db="EMBL/GenBank/DDBJ databases">
        <title>Subsurface microbial communities from deep shales in Ohio and West Virginia, USA.</title>
        <authorList>
            <person name="Wrighton K."/>
        </authorList>
    </citation>
    <scope>NUCLEOTIDE SEQUENCE [LARGE SCALE GENOMIC DNA]</scope>
    <source>
        <strain evidence="4 5">WC1</strain>
    </source>
</reference>